<feature type="domain" description="Pterin-binding" evidence="9">
    <location>
        <begin position="1"/>
        <end position="251"/>
    </location>
</feature>
<dbReference type="CDD" id="cd00739">
    <property type="entry name" value="DHPS"/>
    <property type="match status" value="1"/>
</dbReference>
<dbReference type="Proteomes" id="UP001460888">
    <property type="component" value="Unassembled WGS sequence"/>
</dbReference>
<dbReference type="NCBIfam" id="TIGR01496">
    <property type="entry name" value="DHPS"/>
    <property type="match status" value="1"/>
</dbReference>
<dbReference type="InterPro" id="IPR000489">
    <property type="entry name" value="Pterin-binding_dom"/>
</dbReference>
<dbReference type="PROSITE" id="PS00793">
    <property type="entry name" value="DHPS_2"/>
    <property type="match status" value="1"/>
</dbReference>
<evidence type="ECO:0000256" key="1">
    <source>
        <dbReference type="ARBA" id="ARBA00000012"/>
    </source>
</evidence>
<evidence type="ECO:0000313" key="11">
    <source>
        <dbReference type="Proteomes" id="UP001460888"/>
    </source>
</evidence>
<evidence type="ECO:0000256" key="3">
    <source>
        <dbReference type="ARBA" id="ARBA00004763"/>
    </source>
</evidence>
<evidence type="ECO:0000256" key="6">
    <source>
        <dbReference type="ARBA" id="ARBA00022723"/>
    </source>
</evidence>
<evidence type="ECO:0000256" key="8">
    <source>
        <dbReference type="ARBA" id="ARBA00022909"/>
    </source>
</evidence>
<keyword evidence="8" id="KW-0289">Folate biosynthesis</keyword>
<evidence type="ECO:0000256" key="2">
    <source>
        <dbReference type="ARBA" id="ARBA00001946"/>
    </source>
</evidence>
<dbReference type="SUPFAM" id="SSF51717">
    <property type="entry name" value="Dihydropteroate synthetase-like"/>
    <property type="match status" value="1"/>
</dbReference>
<accession>A0ABV2AW54</accession>
<comment type="pathway">
    <text evidence="3">Cofactor biosynthesis; tetrahydrofolate biosynthesis; 7,8-dihydrofolate from 2-amino-4-hydroxy-6-hydroxymethyl-7,8-dihydropteridine diphosphate and 4-aminobenzoate: step 1/2.</text>
</comment>
<dbReference type="Gene3D" id="3.20.20.20">
    <property type="entry name" value="Dihydropteroate synthase-like"/>
    <property type="match status" value="1"/>
</dbReference>
<keyword evidence="11" id="KW-1185">Reference proteome</keyword>
<comment type="cofactor">
    <cofactor evidence="2">
        <name>Mg(2+)</name>
        <dbReference type="ChEBI" id="CHEBI:18420"/>
    </cofactor>
</comment>
<evidence type="ECO:0000313" key="10">
    <source>
        <dbReference type="EMBL" id="MES1927835.1"/>
    </source>
</evidence>
<organism evidence="10 11">
    <name type="scientific">Salinisphaera dokdonensis CL-ES53</name>
    <dbReference type="NCBI Taxonomy" id="1304272"/>
    <lineage>
        <taxon>Bacteria</taxon>
        <taxon>Pseudomonadati</taxon>
        <taxon>Pseudomonadota</taxon>
        <taxon>Gammaproteobacteria</taxon>
        <taxon>Salinisphaerales</taxon>
        <taxon>Salinisphaeraceae</taxon>
        <taxon>Salinisphaera</taxon>
    </lineage>
</organism>
<name>A0ABV2AW54_9GAMM</name>
<dbReference type="PANTHER" id="PTHR20941:SF1">
    <property type="entry name" value="FOLIC ACID SYNTHESIS PROTEIN FOL1"/>
    <property type="match status" value="1"/>
</dbReference>
<dbReference type="PROSITE" id="PS50972">
    <property type="entry name" value="PTERIN_BINDING"/>
    <property type="match status" value="1"/>
</dbReference>
<protein>
    <recommendedName>
        <fullName evidence="4">dihydropteroate synthase</fullName>
        <ecNumber evidence="4">2.5.1.15</ecNumber>
    </recommendedName>
</protein>
<reference evidence="10 11" key="1">
    <citation type="submission" date="2013-03" db="EMBL/GenBank/DDBJ databases">
        <title>Salinisphaera dokdonensis CL-ES53 Genome Sequencing.</title>
        <authorList>
            <person name="Li C."/>
            <person name="Lai Q."/>
            <person name="Shao Z."/>
        </authorList>
    </citation>
    <scope>NUCLEOTIDE SEQUENCE [LARGE SCALE GENOMIC DNA]</scope>
    <source>
        <strain evidence="10 11">CL-ES53</strain>
    </source>
</reference>
<dbReference type="Pfam" id="PF00809">
    <property type="entry name" value="Pterin_bind"/>
    <property type="match status" value="1"/>
</dbReference>
<evidence type="ECO:0000256" key="5">
    <source>
        <dbReference type="ARBA" id="ARBA00022679"/>
    </source>
</evidence>
<comment type="catalytic activity">
    <reaction evidence="1">
        <text>(7,8-dihydropterin-6-yl)methyl diphosphate + 4-aminobenzoate = 7,8-dihydropteroate + diphosphate</text>
        <dbReference type="Rhea" id="RHEA:19949"/>
        <dbReference type="ChEBI" id="CHEBI:17836"/>
        <dbReference type="ChEBI" id="CHEBI:17839"/>
        <dbReference type="ChEBI" id="CHEBI:33019"/>
        <dbReference type="ChEBI" id="CHEBI:72950"/>
        <dbReference type="EC" id="2.5.1.15"/>
    </reaction>
</comment>
<evidence type="ECO:0000256" key="7">
    <source>
        <dbReference type="ARBA" id="ARBA00022842"/>
    </source>
</evidence>
<keyword evidence="7" id="KW-0460">Magnesium</keyword>
<keyword evidence="6" id="KW-0479">Metal-binding</keyword>
<keyword evidence="5" id="KW-0808">Transferase</keyword>
<sequence>MGILNVTPDSFSDGGQFVETEKAVAHALDMVEEGARIIDIGGESTRPGASPVAERDEIDRVVPVIEALRERSDIFISIDTIKPEVMRRACMAGADLINDVMALRAEGAVEVAAQTGAAVCLMHMQGEPRTMQQAPAYDDVVAQVQSFLADRVAVCEAAGIPPERICIDPGFGFGKTLEHNLTLMRELETFTQERLPVLVGVSRKTMFARLFEDDSMGARINGSLAAAFWAAQCGARIIRSHDVRETLQVLTLARALADTPLVDSTVKG</sequence>
<proteinExistence type="predicted"/>
<dbReference type="EMBL" id="APND01000001">
    <property type="protein sequence ID" value="MES1927835.1"/>
    <property type="molecule type" value="Genomic_DNA"/>
</dbReference>
<dbReference type="PANTHER" id="PTHR20941">
    <property type="entry name" value="FOLATE SYNTHESIS PROTEINS"/>
    <property type="match status" value="1"/>
</dbReference>
<evidence type="ECO:0000259" key="9">
    <source>
        <dbReference type="PROSITE" id="PS50972"/>
    </source>
</evidence>
<dbReference type="InterPro" id="IPR011005">
    <property type="entry name" value="Dihydropteroate_synth-like_sf"/>
</dbReference>
<evidence type="ECO:0000256" key="4">
    <source>
        <dbReference type="ARBA" id="ARBA00012458"/>
    </source>
</evidence>
<gene>
    <name evidence="10" type="ORF">SADO_01230</name>
</gene>
<comment type="caution">
    <text evidence="10">The sequence shown here is derived from an EMBL/GenBank/DDBJ whole genome shotgun (WGS) entry which is preliminary data.</text>
</comment>
<dbReference type="EC" id="2.5.1.15" evidence="4"/>
<dbReference type="InterPro" id="IPR045031">
    <property type="entry name" value="DHP_synth-like"/>
</dbReference>
<dbReference type="InterPro" id="IPR006390">
    <property type="entry name" value="DHP_synth_dom"/>
</dbReference>